<dbReference type="CDD" id="cd00200">
    <property type="entry name" value="WD40"/>
    <property type="match status" value="1"/>
</dbReference>
<dbReference type="InterPro" id="IPR001680">
    <property type="entry name" value="WD40_rpt"/>
</dbReference>
<dbReference type="OMA" id="TSNICAD"/>
<evidence type="ECO:0000256" key="6">
    <source>
        <dbReference type="ARBA" id="ARBA00023128"/>
    </source>
</evidence>
<accession>G0W6Z1</accession>
<evidence type="ECO:0000256" key="9">
    <source>
        <dbReference type="PROSITE-ProRule" id="PRU00221"/>
    </source>
</evidence>
<keyword evidence="6" id="KW-0496">Mitochondrion</keyword>
<comment type="subcellular location">
    <subcellularLocation>
        <location evidence="1">Mitochondrion outer membrane</location>
        <topology evidence="1">Peripheral membrane protein</topology>
        <orientation evidence="1">Cytoplasmic side</orientation>
    </subcellularLocation>
</comment>
<keyword evidence="3" id="KW-0677">Repeat</keyword>
<dbReference type="Gene3D" id="6.10.280.220">
    <property type="match status" value="1"/>
</dbReference>
<feature type="repeat" description="WD" evidence="9">
    <location>
        <begin position="545"/>
        <end position="578"/>
    </location>
</feature>
<dbReference type="SMART" id="SM00320">
    <property type="entry name" value="WD40"/>
    <property type="match status" value="5"/>
</dbReference>
<evidence type="ECO:0000313" key="10">
    <source>
        <dbReference type="EMBL" id="CCD23552.1"/>
    </source>
</evidence>
<feature type="repeat" description="WD" evidence="9">
    <location>
        <begin position="347"/>
        <end position="389"/>
    </location>
</feature>
<name>G0W6Z1_NAUDC</name>
<dbReference type="AlphaFoldDB" id="G0W6Z1"/>
<dbReference type="KEGG" id="ndi:NDAI_0B05190"/>
<dbReference type="eggNOG" id="KOG4155">
    <property type="taxonomic scope" value="Eukaryota"/>
</dbReference>
<evidence type="ECO:0000256" key="5">
    <source>
        <dbReference type="ARBA" id="ARBA00023054"/>
    </source>
</evidence>
<keyword evidence="11" id="KW-1185">Reference proteome</keyword>
<dbReference type="HOGENOM" id="CLU_012350_1_0_1"/>
<feature type="repeat" description="WD" evidence="9">
    <location>
        <begin position="522"/>
        <end position="544"/>
    </location>
</feature>
<comment type="similarity">
    <text evidence="8">Belongs to the WD repeat MDV1/CAF4 family.</text>
</comment>
<evidence type="ECO:0000256" key="1">
    <source>
        <dbReference type="ARBA" id="ARBA00004570"/>
    </source>
</evidence>
<feature type="repeat" description="WD" evidence="9">
    <location>
        <begin position="449"/>
        <end position="488"/>
    </location>
</feature>
<evidence type="ECO:0000313" key="11">
    <source>
        <dbReference type="Proteomes" id="UP000000689"/>
    </source>
</evidence>
<feature type="repeat" description="WD" evidence="9">
    <location>
        <begin position="390"/>
        <end position="431"/>
    </location>
</feature>
<keyword evidence="4" id="KW-1000">Mitochondrion outer membrane</keyword>
<dbReference type="PROSITE" id="PS50082">
    <property type="entry name" value="WD_REPEATS_2"/>
    <property type="match status" value="5"/>
</dbReference>
<dbReference type="Proteomes" id="UP000000689">
    <property type="component" value="Chromosome 2"/>
</dbReference>
<dbReference type="PANTHER" id="PTHR19855:SF28">
    <property type="entry name" value="CCR4-ASSOCIATED FACTOR 4"/>
    <property type="match status" value="1"/>
</dbReference>
<dbReference type="PRINTS" id="PR00320">
    <property type="entry name" value="GPROTEINBRPT"/>
</dbReference>
<evidence type="ECO:0000256" key="8">
    <source>
        <dbReference type="ARBA" id="ARBA00038415"/>
    </source>
</evidence>
<evidence type="ECO:0000256" key="7">
    <source>
        <dbReference type="ARBA" id="ARBA00023136"/>
    </source>
</evidence>
<dbReference type="Pfam" id="PF00400">
    <property type="entry name" value="WD40"/>
    <property type="match status" value="4"/>
</dbReference>
<sequence>MAGNALSQLPNAKSVTTHPSFAGQLLPFKCLLYQNSRSAIALLLHKLKRRFSKEMYPPFLSSSFSNANQQYFDNNIVDKYSAFKLACYLSDELLLEIPPEPLRQIMVANERVENEVANLCDNNQEVSLYWGFQLHFWYYGISSEGDQFTEKDSSTSSCRIEPPLSNHDLESIKTAYSLSYLNKSFNRIVEEFSTIELQKQIVRNDIAKLDFRIQQLQYSQQSQCQKLAIVEKFELELENELKTIDDRKNFVAEYASEFDRETETQQKNQSFYQVHTEESSNLLSSVSLINNGEGDDMSYSMRSSSFEQVTENTTAIEDLADNVTKKHTSSSTTRSNYNLGDKIHSFKSAHTDSITCLDFAKSWNTLCTAANYDNTVKIWDLSTTEQLGSFSGHKATINCLQMSNNNSLLMTGSKDATVKVWNIDLGIELAKKENNQLEEKDESPCVLTFDSHSDEITALSFDGEYLISASRDKTVRQYDIISGKCFQTLATNFGSISKTNGDMLMSRNSPVVGALQYYNTALITGSSDGIARLWDLRIGKVVRSMEGHNGAITSLQFDPIKLTTSSTDGDIRVWDLRTAGWLELHPCGLPVTSFDSSPPGLLAVISEGEERIRIIDQQKKDHWFCGESENVIDEMMAPSSYSYATSVKCRDDRMVEGRSNGTVNLWAI</sequence>
<dbReference type="InterPro" id="IPR020472">
    <property type="entry name" value="WD40_PAC1"/>
</dbReference>
<keyword evidence="7" id="KW-0472">Membrane</keyword>
<dbReference type="PROSITE" id="PS00678">
    <property type="entry name" value="WD_REPEATS_1"/>
    <property type="match status" value="4"/>
</dbReference>
<organism evidence="10 11">
    <name type="scientific">Naumovozyma dairenensis (strain ATCC 10597 / BCRC 20456 / CBS 421 / NBRC 0211 / NRRL Y-12639)</name>
    <name type="common">Saccharomyces dairenensis</name>
    <dbReference type="NCBI Taxonomy" id="1071378"/>
    <lineage>
        <taxon>Eukaryota</taxon>
        <taxon>Fungi</taxon>
        <taxon>Dikarya</taxon>
        <taxon>Ascomycota</taxon>
        <taxon>Saccharomycotina</taxon>
        <taxon>Saccharomycetes</taxon>
        <taxon>Saccharomycetales</taxon>
        <taxon>Saccharomycetaceae</taxon>
        <taxon>Naumovozyma</taxon>
    </lineage>
</organism>
<evidence type="ECO:0000256" key="2">
    <source>
        <dbReference type="ARBA" id="ARBA00022574"/>
    </source>
</evidence>
<dbReference type="OrthoDB" id="496at2759"/>
<evidence type="ECO:0000256" key="3">
    <source>
        <dbReference type="ARBA" id="ARBA00022737"/>
    </source>
</evidence>
<keyword evidence="5" id="KW-0175">Coiled coil</keyword>
<dbReference type="EMBL" id="HE580268">
    <property type="protein sequence ID" value="CCD23552.1"/>
    <property type="molecule type" value="Genomic_DNA"/>
</dbReference>
<protein>
    <submittedName>
        <fullName evidence="10">Uncharacterized protein</fullName>
    </submittedName>
</protein>
<dbReference type="CDD" id="cd22881">
    <property type="entry name" value="Mdv1_N"/>
    <property type="match status" value="1"/>
</dbReference>
<dbReference type="SUPFAM" id="SSF50978">
    <property type="entry name" value="WD40 repeat-like"/>
    <property type="match status" value="1"/>
</dbReference>
<dbReference type="InterPro" id="IPR036322">
    <property type="entry name" value="WD40_repeat_dom_sf"/>
</dbReference>
<evidence type="ECO:0000256" key="4">
    <source>
        <dbReference type="ARBA" id="ARBA00022787"/>
    </source>
</evidence>
<dbReference type="STRING" id="1071378.G0W6Z1"/>
<gene>
    <name evidence="10" type="primary">NDAI0B05190</name>
    <name evidence="10" type="ordered locus">NDAI_0B05190</name>
</gene>
<dbReference type="PANTHER" id="PTHR19855">
    <property type="entry name" value="WD40 REPEAT PROTEIN 12, 37"/>
    <property type="match status" value="1"/>
</dbReference>
<keyword evidence="2 9" id="KW-0853">WD repeat</keyword>
<dbReference type="PROSITE" id="PS50294">
    <property type="entry name" value="WD_REPEATS_REGION"/>
    <property type="match status" value="3"/>
</dbReference>
<dbReference type="InterPro" id="IPR015943">
    <property type="entry name" value="WD40/YVTN_repeat-like_dom_sf"/>
</dbReference>
<dbReference type="Gene3D" id="2.130.10.10">
    <property type="entry name" value="YVTN repeat-like/Quinoprotein amine dehydrogenase"/>
    <property type="match status" value="2"/>
</dbReference>
<dbReference type="InterPro" id="IPR019775">
    <property type="entry name" value="WD40_repeat_CS"/>
</dbReference>
<proteinExistence type="inferred from homology"/>
<dbReference type="RefSeq" id="XP_003668795.1">
    <property type="nucleotide sequence ID" value="XM_003668747.1"/>
</dbReference>
<dbReference type="GeneID" id="11498400"/>
<reference evidence="10 11" key="1">
    <citation type="journal article" date="2011" name="Proc. Natl. Acad. Sci. U.S.A.">
        <title>Evolutionary erosion of yeast sex chromosomes by mating-type switching accidents.</title>
        <authorList>
            <person name="Gordon J.L."/>
            <person name="Armisen D."/>
            <person name="Proux-Wera E."/>
            <person name="Oheigeartaigh S.S."/>
            <person name="Byrne K.P."/>
            <person name="Wolfe K.H."/>
        </authorList>
    </citation>
    <scope>NUCLEOTIDE SEQUENCE [LARGE SCALE GENOMIC DNA]</scope>
    <source>
        <strain evidence="11">ATCC 10597 / BCRC 20456 / CBS 421 / NBRC 0211 / NRRL Y-12639</strain>
    </source>
</reference>